<evidence type="ECO:0000256" key="1">
    <source>
        <dbReference type="ARBA" id="ARBA00022722"/>
    </source>
</evidence>
<evidence type="ECO:0000256" key="6">
    <source>
        <dbReference type="ARBA" id="ARBA00030030"/>
    </source>
</evidence>
<dbReference type="Gene3D" id="3.90.1140.10">
    <property type="entry name" value="Cyclic phosphodiesterase"/>
    <property type="match status" value="1"/>
</dbReference>
<proteinExistence type="predicted"/>
<protein>
    <recommendedName>
        <fullName evidence="5">U6 snRNA phosphodiesterase 1</fullName>
    </recommendedName>
    <alternativeName>
        <fullName evidence="6">3'-5' RNA exonuclease USB1</fullName>
    </alternativeName>
</protein>
<evidence type="ECO:0000313" key="8">
    <source>
        <dbReference type="Proteomes" id="UP001221142"/>
    </source>
</evidence>
<evidence type="ECO:0000256" key="5">
    <source>
        <dbReference type="ARBA" id="ARBA00029543"/>
    </source>
</evidence>
<evidence type="ECO:0000313" key="7">
    <source>
        <dbReference type="EMBL" id="KAJ7644305.1"/>
    </source>
</evidence>
<keyword evidence="1" id="KW-0540">Nuclease</keyword>
<dbReference type="AlphaFoldDB" id="A0AAD7CBM0"/>
<evidence type="ECO:0000256" key="3">
    <source>
        <dbReference type="ARBA" id="ARBA00023239"/>
    </source>
</evidence>
<accession>A0AAD7CBM0</accession>
<evidence type="ECO:0000256" key="4">
    <source>
        <dbReference type="ARBA" id="ARBA00023242"/>
    </source>
</evidence>
<sequence>MYIPGNSQPSRLLWGAFAASLTPTGNTPFTSTHPCLLIAGSALFKLVSRIVGSAKSAVPALHDFSSDLEPELHISLSRPIYLRAHQREDLKRAVKQIAEKTLPFVASFAQLTQLANDEGTRTFLALEIGAGYHEFKCLADMLTPTLHAIRQQEFYSTPRFHASIAWALLDWRPF</sequence>
<organism evidence="7 8">
    <name type="scientific">Roridomyces roridus</name>
    <dbReference type="NCBI Taxonomy" id="1738132"/>
    <lineage>
        <taxon>Eukaryota</taxon>
        <taxon>Fungi</taxon>
        <taxon>Dikarya</taxon>
        <taxon>Basidiomycota</taxon>
        <taxon>Agaricomycotina</taxon>
        <taxon>Agaricomycetes</taxon>
        <taxon>Agaricomycetidae</taxon>
        <taxon>Agaricales</taxon>
        <taxon>Marasmiineae</taxon>
        <taxon>Mycenaceae</taxon>
        <taxon>Roridomyces</taxon>
    </lineage>
</organism>
<keyword evidence="2" id="KW-0378">Hydrolase</keyword>
<keyword evidence="8" id="KW-1185">Reference proteome</keyword>
<name>A0AAD7CBM0_9AGAR</name>
<gene>
    <name evidence="7" type="ORF">FB45DRAFT_1021081</name>
</gene>
<keyword evidence="3" id="KW-0456">Lyase</keyword>
<dbReference type="GO" id="GO:0016829">
    <property type="term" value="F:lyase activity"/>
    <property type="evidence" value="ECO:0007669"/>
    <property type="project" value="UniProtKB-KW"/>
</dbReference>
<evidence type="ECO:0000256" key="2">
    <source>
        <dbReference type="ARBA" id="ARBA00022801"/>
    </source>
</evidence>
<keyword evidence="4" id="KW-0539">Nucleus</keyword>
<dbReference type="Proteomes" id="UP001221142">
    <property type="component" value="Unassembled WGS sequence"/>
</dbReference>
<dbReference type="EMBL" id="JARKIF010000003">
    <property type="protein sequence ID" value="KAJ7644305.1"/>
    <property type="molecule type" value="Genomic_DNA"/>
</dbReference>
<dbReference type="PANTHER" id="PTHR13522">
    <property type="entry name" value="U6 SNRNA PHOSPHODIESTERASE 1"/>
    <property type="match status" value="1"/>
</dbReference>
<dbReference type="GO" id="GO:0005634">
    <property type="term" value="C:nucleus"/>
    <property type="evidence" value="ECO:0007669"/>
    <property type="project" value="TreeGrafter"/>
</dbReference>
<dbReference type="GO" id="GO:0000175">
    <property type="term" value="F:3'-5'-RNA exonuclease activity"/>
    <property type="evidence" value="ECO:0007669"/>
    <property type="project" value="TreeGrafter"/>
</dbReference>
<reference evidence="7" key="1">
    <citation type="submission" date="2023-03" db="EMBL/GenBank/DDBJ databases">
        <title>Massive genome expansion in bonnet fungi (Mycena s.s.) driven by repeated elements and novel gene families across ecological guilds.</title>
        <authorList>
            <consortium name="Lawrence Berkeley National Laboratory"/>
            <person name="Harder C.B."/>
            <person name="Miyauchi S."/>
            <person name="Viragh M."/>
            <person name="Kuo A."/>
            <person name="Thoen E."/>
            <person name="Andreopoulos B."/>
            <person name="Lu D."/>
            <person name="Skrede I."/>
            <person name="Drula E."/>
            <person name="Henrissat B."/>
            <person name="Morin E."/>
            <person name="Kohler A."/>
            <person name="Barry K."/>
            <person name="LaButti K."/>
            <person name="Morin E."/>
            <person name="Salamov A."/>
            <person name="Lipzen A."/>
            <person name="Mereny Z."/>
            <person name="Hegedus B."/>
            <person name="Baldrian P."/>
            <person name="Stursova M."/>
            <person name="Weitz H."/>
            <person name="Taylor A."/>
            <person name="Grigoriev I.V."/>
            <person name="Nagy L.G."/>
            <person name="Martin F."/>
            <person name="Kauserud H."/>
        </authorList>
    </citation>
    <scope>NUCLEOTIDE SEQUENCE</scope>
    <source>
        <strain evidence="7">9284</strain>
    </source>
</reference>
<dbReference type="GO" id="GO:0034477">
    <property type="term" value="P:U6 snRNA 3'-end processing"/>
    <property type="evidence" value="ECO:0007669"/>
    <property type="project" value="InterPro"/>
</dbReference>
<dbReference type="PANTHER" id="PTHR13522:SF3">
    <property type="entry name" value="U6 SNRNA PHOSPHODIESTERASE 1"/>
    <property type="match status" value="1"/>
</dbReference>
<comment type="caution">
    <text evidence="7">The sequence shown here is derived from an EMBL/GenBank/DDBJ whole genome shotgun (WGS) entry which is preliminary data.</text>
</comment>
<dbReference type="Pfam" id="PF09749">
    <property type="entry name" value="HVSL"/>
    <property type="match status" value="1"/>
</dbReference>
<dbReference type="InterPro" id="IPR027521">
    <property type="entry name" value="Usb1"/>
</dbReference>